<feature type="region of interest" description="Disordered" evidence="1">
    <location>
        <begin position="1"/>
        <end position="37"/>
    </location>
</feature>
<reference evidence="2" key="1">
    <citation type="submission" date="2019-03" db="UniProtKB">
        <authorList>
            <consortium name="Ensembl"/>
        </authorList>
    </citation>
    <scope>IDENTIFICATION</scope>
</reference>
<sequence length="65" mass="7526">MLQAIGSVDEEEEQAEKNHPGLVPTETKEREEEEKCGPTVKIPVTIITRYSVELYLFRIFCGRRM</sequence>
<dbReference type="AlphaFoldDB" id="A0A452USL3"/>
<accession>A0A452USL3</accession>
<feature type="compositionally biased region" description="Basic and acidic residues" evidence="1">
    <location>
        <begin position="26"/>
        <end position="36"/>
    </location>
</feature>
<dbReference type="OMA" id="LFRIFCG"/>
<dbReference type="GeneTree" id="ENSGT01000000220630"/>
<proteinExistence type="predicted"/>
<evidence type="ECO:0000256" key="1">
    <source>
        <dbReference type="SAM" id="MobiDB-lite"/>
    </source>
</evidence>
<name>A0A452USL3_URSMA</name>
<organism evidence="2">
    <name type="scientific">Ursus maritimus</name>
    <name type="common">Polar bear</name>
    <name type="synonym">Thalarctos maritimus</name>
    <dbReference type="NCBI Taxonomy" id="29073"/>
    <lineage>
        <taxon>Eukaryota</taxon>
        <taxon>Metazoa</taxon>
        <taxon>Chordata</taxon>
        <taxon>Craniata</taxon>
        <taxon>Vertebrata</taxon>
        <taxon>Euteleostomi</taxon>
        <taxon>Mammalia</taxon>
        <taxon>Eutheria</taxon>
        <taxon>Laurasiatheria</taxon>
        <taxon>Carnivora</taxon>
        <taxon>Caniformia</taxon>
        <taxon>Ursidae</taxon>
        <taxon>Ursus</taxon>
    </lineage>
</organism>
<protein>
    <submittedName>
        <fullName evidence="2">Uncharacterized protein</fullName>
    </submittedName>
</protein>
<evidence type="ECO:0000313" key="2">
    <source>
        <dbReference type="Ensembl" id="ENSUMAP00000024081"/>
    </source>
</evidence>
<dbReference type="Ensembl" id="ENSUMAT00000028500.1">
    <property type="protein sequence ID" value="ENSUMAP00000024081.1"/>
    <property type="gene ID" value="ENSUMAG00000017531.1"/>
</dbReference>